<name>H3BYK3_TETNG</name>
<dbReference type="AlphaFoldDB" id="H3BYK3"/>
<dbReference type="Ensembl" id="ENSTNIT00000003596.1">
    <property type="protein sequence ID" value="ENSTNIP00000001069.1"/>
    <property type="gene ID" value="ENSTNIG00000000030.1"/>
</dbReference>
<evidence type="ECO:0008006" key="4">
    <source>
        <dbReference type="Google" id="ProtNLM"/>
    </source>
</evidence>
<reference evidence="2" key="3">
    <citation type="submission" date="2025-09" db="UniProtKB">
        <authorList>
            <consortium name="Ensembl"/>
        </authorList>
    </citation>
    <scope>IDENTIFICATION</scope>
</reference>
<accession>H3BYK3</accession>
<keyword evidence="1" id="KW-0732">Signal</keyword>
<organism evidence="2 3">
    <name type="scientific">Tetraodon nigroviridis</name>
    <name type="common">Spotted green pufferfish</name>
    <name type="synonym">Chelonodon nigroviridis</name>
    <dbReference type="NCBI Taxonomy" id="99883"/>
    <lineage>
        <taxon>Eukaryota</taxon>
        <taxon>Metazoa</taxon>
        <taxon>Chordata</taxon>
        <taxon>Craniata</taxon>
        <taxon>Vertebrata</taxon>
        <taxon>Euteleostomi</taxon>
        <taxon>Actinopterygii</taxon>
        <taxon>Neopterygii</taxon>
        <taxon>Teleostei</taxon>
        <taxon>Neoteleostei</taxon>
        <taxon>Acanthomorphata</taxon>
        <taxon>Eupercaria</taxon>
        <taxon>Tetraodontiformes</taxon>
        <taxon>Tetradontoidea</taxon>
        <taxon>Tetraodontidae</taxon>
        <taxon>Tetraodon</taxon>
    </lineage>
</organism>
<reference evidence="3" key="1">
    <citation type="journal article" date="2004" name="Nature">
        <title>Genome duplication in the teleost fish Tetraodon nigroviridis reveals the early vertebrate proto-karyotype.</title>
        <authorList>
            <person name="Jaillon O."/>
            <person name="Aury J.-M."/>
            <person name="Brunet F."/>
            <person name="Petit J.-L."/>
            <person name="Stange-Thomann N."/>
            <person name="Mauceli E."/>
            <person name="Bouneau L."/>
            <person name="Fischer C."/>
            <person name="Ozouf-Costaz C."/>
            <person name="Bernot A."/>
            <person name="Nicaud S."/>
            <person name="Jaffe D."/>
            <person name="Fisher S."/>
            <person name="Lutfalla G."/>
            <person name="Dossat C."/>
            <person name="Segurens B."/>
            <person name="Dasilva C."/>
            <person name="Salanoubat M."/>
            <person name="Levy M."/>
            <person name="Boudet N."/>
            <person name="Castellano S."/>
            <person name="Anthouard V."/>
            <person name="Jubin C."/>
            <person name="Castelli V."/>
            <person name="Katinka M."/>
            <person name="Vacherie B."/>
            <person name="Biemont C."/>
            <person name="Skalli Z."/>
            <person name="Cattolico L."/>
            <person name="Poulain J."/>
            <person name="De Berardinis V."/>
            <person name="Cruaud C."/>
            <person name="Duprat S."/>
            <person name="Brottier P."/>
            <person name="Coutanceau J.-P."/>
            <person name="Gouzy J."/>
            <person name="Parra G."/>
            <person name="Lardier G."/>
            <person name="Chapple C."/>
            <person name="McKernan K.J."/>
            <person name="McEwan P."/>
            <person name="Bosak S."/>
            <person name="Kellis M."/>
            <person name="Volff J.-N."/>
            <person name="Guigo R."/>
            <person name="Zody M.C."/>
            <person name="Mesirov J."/>
            <person name="Lindblad-Toh K."/>
            <person name="Birren B."/>
            <person name="Nusbaum C."/>
            <person name="Kahn D."/>
            <person name="Robinson-Rechavi M."/>
            <person name="Laudet V."/>
            <person name="Schachter V."/>
            <person name="Quetier F."/>
            <person name="Saurin W."/>
            <person name="Scarpelli C."/>
            <person name="Wincker P."/>
            <person name="Lander E.S."/>
            <person name="Weissenbach J."/>
            <person name="Roest Crollius H."/>
        </authorList>
    </citation>
    <scope>NUCLEOTIDE SEQUENCE [LARGE SCALE GENOMIC DNA]</scope>
</reference>
<protein>
    <recommendedName>
        <fullName evidence="4">Secreted protein</fullName>
    </recommendedName>
</protein>
<dbReference type="HOGENOM" id="CLU_2242803_0_0_1"/>
<sequence length="105" mass="11550">METTTRAILISAGSLWLLSFAPFCMNDGASFMDFSYSGINTETVDCFNLSDAICRSCSLLQRSFSCGWVYSARRKPVSVRRVEMGGCGWRTAVSVSVIKGTKRAK</sequence>
<evidence type="ECO:0000256" key="1">
    <source>
        <dbReference type="SAM" id="SignalP"/>
    </source>
</evidence>
<reference evidence="2" key="2">
    <citation type="submission" date="2025-08" db="UniProtKB">
        <authorList>
            <consortium name="Ensembl"/>
        </authorList>
    </citation>
    <scope>IDENTIFICATION</scope>
</reference>
<feature type="signal peptide" evidence="1">
    <location>
        <begin position="1"/>
        <end position="31"/>
    </location>
</feature>
<dbReference type="Proteomes" id="UP000007303">
    <property type="component" value="Unassembled WGS sequence"/>
</dbReference>
<evidence type="ECO:0000313" key="2">
    <source>
        <dbReference type="Ensembl" id="ENSTNIP00000001069.1"/>
    </source>
</evidence>
<dbReference type="InParanoid" id="H3BYK3"/>
<proteinExistence type="predicted"/>
<evidence type="ECO:0000313" key="3">
    <source>
        <dbReference type="Proteomes" id="UP000007303"/>
    </source>
</evidence>
<feature type="chain" id="PRO_5003580425" description="Secreted protein" evidence="1">
    <location>
        <begin position="32"/>
        <end position="105"/>
    </location>
</feature>
<keyword evidence="3" id="KW-1185">Reference proteome</keyword>